<protein>
    <submittedName>
        <fullName evidence="1">Uncharacterized protein</fullName>
    </submittedName>
</protein>
<sequence length="62" mass="7119">MIKDILHYKHITSFLISNAHFTGQKNKKKCKINSRNFVYDGPTFSIESAIVKDALLQSAFEM</sequence>
<evidence type="ECO:0000313" key="1">
    <source>
        <dbReference type="EMBL" id="QHT84955.1"/>
    </source>
</evidence>
<dbReference type="EMBL" id="MN740029">
    <property type="protein sequence ID" value="QHT84955.1"/>
    <property type="molecule type" value="Genomic_DNA"/>
</dbReference>
<proteinExistence type="predicted"/>
<organism evidence="1">
    <name type="scientific">viral metagenome</name>
    <dbReference type="NCBI Taxonomy" id="1070528"/>
    <lineage>
        <taxon>unclassified sequences</taxon>
        <taxon>metagenomes</taxon>
        <taxon>organismal metagenomes</taxon>
    </lineage>
</organism>
<name>A0A6C0HXV3_9ZZZZ</name>
<dbReference type="AlphaFoldDB" id="A0A6C0HXV3"/>
<accession>A0A6C0HXV3</accession>
<reference evidence="1" key="1">
    <citation type="journal article" date="2020" name="Nature">
        <title>Giant virus diversity and host interactions through global metagenomics.</title>
        <authorList>
            <person name="Schulz F."/>
            <person name="Roux S."/>
            <person name="Paez-Espino D."/>
            <person name="Jungbluth S."/>
            <person name="Walsh D.A."/>
            <person name="Denef V.J."/>
            <person name="McMahon K.D."/>
            <person name="Konstantinidis K.T."/>
            <person name="Eloe-Fadrosh E.A."/>
            <person name="Kyrpides N.C."/>
            <person name="Woyke T."/>
        </authorList>
    </citation>
    <scope>NUCLEOTIDE SEQUENCE</scope>
    <source>
        <strain evidence="1">GVMAG-M-3300023184-178</strain>
    </source>
</reference>